<reference evidence="2" key="1">
    <citation type="submission" date="2018-02" db="EMBL/GenBank/DDBJ databases">
        <authorList>
            <person name="Cohen D.B."/>
            <person name="Kent A.D."/>
        </authorList>
    </citation>
    <scope>NUCLEOTIDE SEQUENCE</scope>
</reference>
<protein>
    <submittedName>
        <fullName evidence="2">Uncharacterized protein</fullName>
    </submittedName>
</protein>
<evidence type="ECO:0000313" key="2">
    <source>
        <dbReference type="EMBL" id="SPD16362.1"/>
    </source>
</evidence>
<dbReference type="InterPro" id="IPR004158">
    <property type="entry name" value="DUF247_pln"/>
</dbReference>
<dbReference type="AlphaFoldDB" id="A0A2N9HVL2"/>
<proteinExistence type="predicted"/>
<gene>
    <name evidence="2" type="ORF">FSB_LOCUS44244</name>
</gene>
<accession>A0A2N9HVL2</accession>
<name>A0A2N9HVL2_FAGSY</name>
<feature type="transmembrane region" description="Helical" evidence="1">
    <location>
        <begin position="345"/>
        <end position="366"/>
    </location>
</feature>
<dbReference type="Pfam" id="PF03140">
    <property type="entry name" value="DUF247"/>
    <property type="match status" value="1"/>
</dbReference>
<dbReference type="PANTHER" id="PTHR31170:SF9">
    <property type="entry name" value="PROTEIN, PUTATIVE (DUF247)-RELATED"/>
    <property type="match status" value="1"/>
</dbReference>
<evidence type="ECO:0000256" key="1">
    <source>
        <dbReference type="SAM" id="Phobius"/>
    </source>
</evidence>
<keyword evidence="1" id="KW-0812">Transmembrane</keyword>
<dbReference type="PANTHER" id="PTHR31170">
    <property type="entry name" value="BNAC04G53230D PROTEIN"/>
    <property type="match status" value="1"/>
</dbReference>
<dbReference type="EMBL" id="OIVN01004263">
    <property type="protein sequence ID" value="SPD16362.1"/>
    <property type="molecule type" value="Genomic_DNA"/>
</dbReference>
<keyword evidence="1" id="KW-1133">Transmembrane helix</keyword>
<keyword evidence="1" id="KW-0472">Membrane</keyword>
<sequence>MEKHKVRYFQSFMERVEMKGLKMENLVSTIREMENEIRSCYIETVQMKSDDFVKMIMLDASFILELFLRDSEDGFRDDDPMKVEGWLLEVMLHELLLLENQLPFFVIEKLYHLALPSLSNSTSLIQLTFHFFESLNIHNKSPDVKIQHFTDLIRFKLQKRVKQAIFPKYSVTQLHEAGVRFKVASSKCVLDEVAVSIRDEVASSVRDEDPSRSILDLIFENGVLEIPHLLFDDNTEAHVRNIMALEQCDSRREIYVMHFYSILDHLIDTEKDVELLINEGILVNILGENKAVTSMINSLNRGIFHYNMNLNPEFCQLSKKLDEHYELKYNRWMAMLKQQYFSNPWRSAATVAAIILLVLTLIQTVFSIL</sequence>
<organism evidence="2">
    <name type="scientific">Fagus sylvatica</name>
    <name type="common">Beechnut</name>
    <dbReference type="NCBI Taxonomy" id="28930"/>
    <lineage>
        <taxon>Eukaryota</taxon>
        <taxon>Viridiplantae</taxon>
        <taxon>Streptophyta</taxon>
        <taxon>Embryophyta</taxon>
        <taxon>Tracheophyta</taxon>
        <taxon>Spermatophyta</taxon>
        <taxon>Magnoliopsida</taxon>
        <taxon>eudicotyledons</taxon>
        <taxon>Gunneridae</taxon>
        <taxon>Pentapetalae</taxon>
        <taxon>rosids</taxon>
        <taxon>fabids</taxon>
        <taxon>Fagales</taxon>
        <taxon>Fagaceae</taxon>
        <taxon>Fagus</taxon>
    </lineage>
</organism>